<dbReference type="PROSITE" id="PS00356">
    <property type="entry name" value="HTH_LACI_1"/>
    <property type="match status" value="1"/>
</dbReference>
<proteinExistence type="predicted"/>
<organism evidence="5 6">
    <name type="scientific">Schaalia radingae</name>
    <dbReference type="NCBI Taxonomy" id="131110"/>
    <lineage>
        <taxon>Bacteria</taxon>
        <taxon>Bacillati</taxon>
        <taxon>Actinomycetota</taxon>
        <taxon>Actinomycetes</taxon>
        <taxon>Actinomycetales</taxon>
        <taxon>Actinomycetaceae</taxon>
        <taxon>Schaalia</taxon>
    </lineage>
</organism>
<sequence length="337" mass="36896">MITIKDVAKAAGVSPMTVSRVVNRTDNVNSTMRKRVLRAVEQLGYVPNLSASKLRGKKSTHWTIGLILRDVANPFSAELHRSIEKSLRDSGSLTLTASNDDDRDYARELVMTMRAHQIDGLIIAPPPGNQSYLGAAAETGLPIVIVDRPSDFEQIPSVISDNYDGMRQATRHLISYGHRRIAYLGDEASVPMTARRDGFLAGLQEATIDTTEAIIRLDQFDPIQARETAVSLLESNNPPTAFIGSRNRINVAIIQALRATKRSEEIAMVGFDDIELAAELDPGMTAVAQNPILIGQIATAILMDMLENNRVQDQSVVVSTRLIKRGSGEISRTQPLN</sequence>
<dbReference type="SUPFAM" id="SSF47413">
    <property type="entry name" value="lambda repressor-like DNA-binding domains"/>
    <property type="match status" value="1"/>
</dbReference>
<dbReference type="Pfam" id="PF00356">
    <property type="entry name" value="LacI"/>
    <property type="match status" value="1"/>
</dbReference>
<dbReference type="CDD" id="cd01392">
    <property type="entry name" value="HTH_LacI"/>
    <property type="match status" value="1"/>
</dbReference>
<evidence type="ECO:0000313" key="5">
    <source>
        <dbReference type="EMBL" id="SDU04385.1"/>
    </source>
</evidence>
<reference evidence="5 6" key="1">
    <citation type="submission" date="2016-10" db="EMBL/GenBank/DDBJ databases">
        <authorList>
            <person name="Varghese N."/>
            <person name="Submissions S."/>
        </authorList>
    </citation>
    <scope>NUCLEOTIDE SEQUENCE [LARGE SCALE GENOMIC DNA]</scope>
    <source>
        <strain evidence="5 6">DSM 9169</strain>
    </source>
</reference>
<dbReference type="InterPro" id="IPR010982">
    <property type="entry name" value="Lambda_DNA-bd_dom_sf"/>
</dbReference>
<evidence type="ECO:0000256" key="3">
    <source>
        <dbReference type="ARBA" id="ARBA00023163"/>
    </source>
</evidence>
<keyword evidence="6" id="KW-1185">Reference proteome</keyword>
<dbReference type="Pfam" id="PF00532">
    <property type="entry name" value="Peripla_BP_1"/>
    <property type="match status" value="1"/>
</dbReference>
<dbReference type="InterPro" id="IPR001761">
    <property type="entry name" value="Peripla_BP/Lac1_sug-bd_dom"/>
</dbReference>
<dbReference type="InterPro" id="IPR000843">
    <property type="entry name" value="HTH_LacI"/>
</dbReference>
<keyword evidence="1" id="KW-0805">Transcription regulation</keyword>
<dbReference type="InterPro" id="IPR028082">
    <property type="entry name" value="Peripla_BP_I"/>
</dbReference>
<dbReference type="Gene3D" id="3.40.50.2300">
    <property type="match status" value="2"/>
</dbReference>
<evidence type="ECO:0000313" key="6">
    <source>
        <dbReference type="Proteomes" id="UP000198976"/>
    </source>
</evidence>
<feature type="domain" description="HTH lacI-type" evidence="4">
    <location>
        <begin position="2"/>
        <end position="56"/>
    </location>
</feature>
<dbReference type="EMBL" id="LT629792">
    <property type="protein sequence ID" value="SDU04385.1"/>
    <property type="molecule type" value="Genomic_DNA"/>
</dbReference>
<gene>
    <name evidence="5" type="ORF">SAMN04489714_1815</name>
</gene>
<dbReference type="PROSITE" id="PS50932">
    <property type="entry name" value="HTH_LACI_2"/>
    <property type="match status" value="1"/>
</dbReference>
<dbReference type="PANTHER" id="PTHR30146:SF109">
    <property type="entry name" value="HTH-TYPE TRANSCRIPTIONAL REGULATOR GALS"/>
    <property type="match status" value="1"/>
</dbReference>
<keyword evidence="2" id="KW-0238">DNA-binding</keyword>
<evidence type="ECO:0000259" key="4">
    <source>
        <dbReference type="PROSITE" id="PS50932"/>
    </source>
</evidence>
<accession>A0ABY0VAX8</accession>
<dbReference type="PANTHER" id="PTHR30146">
    <property type="entry name" value="LACI-RELATED TRANSCRIPTIONAL REPRESSOR"/>
    <property type="match status" value="1"/>
</dbReference>
<evidence type="ECO:0000256" key="2">
    <source>
        <dbReference type="ARBA" id="ARBA00023125"/>
    </source>
</evidence>
<dbReference type="Gene3D" id="1.10.260.40">
    <property type="entry name" value="lambda repressor-like DNA-binding domains"/>
    <property type="match status" value="1"/>
</dbReference>
<keyword evidence="3" id="KW-0804">Transcription</keyword>
<protein>
    <submittedName>
        <fullName evidence="5">Transcriptional regulator, LacI family</fullName>
    </submittedName>
</protein>
<name>A0ABY0VAX8_9ACTO</name>
<dbReference type="PRINTS" id="PR00036">
    <property type="entry name" value="HTHLACI"/>
</dbReference>
<dbReference type="Proteomes" id="UP000198976">
    <property type="component" value="Chromosome I"/>
</dbReference>
<dbReference type="SUPFAM" id="SSF53822">
    <property type="entry name" value="Periplasmic binding protein-like I"/>
    <property type="match status" value="1"/>
</dbReference>
<evidence type="ECO:0000256" key="1">
    <source>
        <dbReference type="ARBA" id="ARBA00023015"/>
    </source>
</evidence>
<dbReference type="CDD" id="cd06267">
    <property type="entry name" value="PBP1_LacI_sugar_binding-like"/>
    <property type="match status" value="1"/>
</dbReference>
<dbReference type="SMART" id="SM00354">
    <property type="entry name" value="HTH_LACI"/>
    <property type="match status" value="1"/>
</dbReference>